<dbReference type="GO" id="GO:0000981">
    <property type="term" value="F:DNA-binding transcription factor activity, RNA polymerase II-specific"/>
    <property type="evidence" value="ECO:0007669"/>
    <property type="project" value="TreeGrafter"/>
</dbReference>
<evidence type="ECO:0000313" key="6">
    <source>
        <dbReference type="Proteomes" id="UP000031668"/>
    </source>
</evidence>
<feature type="domain" description="Myb-like" evidence="4">
    <location>
        <begin position="321"/>
        <end position="370"/>
    </location>
</feature>
<dbReference type="PROSITE" id="PS50090">
    <property type="entry name" value="MYB_LIKE"/>
    <property type="match status" value="1"/>
</dbReference>
<dbReference type="AlphaFoldDB" id="A0A0C2NAC0"/>
<evidence type="ECO:0000256" key="2">
    <source>
        <dbReference type="ARBA" id="ARBA00023125"/>
    </source>
</evidence>
<protein>
    <recommendedName>
        <fullName evidence="4">Myb-like domain-containing protein</fullName>
    </recommendedName>
</protein>
<evidence type="ECO:0000256" key="3">
    <source>
        <dbReference type="ARBA" id="ARBA00023242"/>
    </source>
</evidence>
<gene>
    <name evidence="5" type="ORF">RF11_13687</name>
</gene>
<dbReference type="GO" id="GO:0005634">
    <property type="term" value="C:nucleus"/>
    <property type="evidence" value="ECO:0007669"/>
    <property type="project" value="UniProtKB-SubCell"/>
</dbReference>
<dbReference type="InterPro" id="IPR051651">
    <property type="entry name" value="DMTF1_DNA-bind_reg"/>
</dbReference>
<organism evidence="5 6">
    <name type="scientific">Thelohanellus kitauei</name>
    <name type="common">Myxosporean</name>
    <dbReference type="NCBI Taxonomy" id="669202"/>
    <lineage>
        <taxon>Eukaryota</taxon>
        <taxon>Metazoa</taxon>
        <taxon>Cnidaria</taxon>
        <taxon>Myxozoa</taxon>
        <taxon>Myxosporea</taxon>
        <taxon>Bivalvulida</taxon>
        <taxon>Platysporina</taxon>
        <taxon>Myxobolidae</taxon>
        <taxon>Thelohanellus</taxon>
    </lineage>
</organism>
<keyword evidence="6" id="KW-1185">Reference proteome</keyword>
<evidence type="ECO:0000256" key="1">
    <source>
        <dbReference type="ARBA" id="ARBA00004123"/>
    </source>
</evidence>
<sequence length="414" mass="48713">MELVDAICEKYQLTANDIDQILINFKIYVLEFKVDDVRDFLTFRKTTHKEKIKETHLKKKLRAGIDNPVKNPVKLLSRLLSDDYLYRKFLKAVRKSHKKIKPIVYAGIRSRVPNWTSEELNQLRININKVCQCAFSLIMELVDAICEKYQLTANDIDQILINFKIYVLEFKVDDVRDFLTFRKTTHKEKIKETHLKKKLRAGIDNPVKNPVKLLSRLLSDDYLYRKFLKAVRKSHKKIKPIVYAGIRSRVPNWTSEELNQLRININKVCQTYGINDWRQFVLDTSPHNTAFRKNVKFYTQIAEGLPGRSSHQVRRRCIVDADKIYNQKWSEESIEELKLLVAQHGRNWVLIGKTLNKPPNNCKYKFSKINVQPGFESMMMIFRRNDGQVGKIRMQKITKGCQKVHECAEKNISL</sequence>
<proteinExistence type="predicted"/>
<keyword evidence="2" id="KW-0238">DNA-binding</keyword>
<comment type="caution">
    <text evidence="5">The sequence shown here is derived from an EMBL/GenBank/DDBJ whole genome shotgun (WGS) entry which is preliminary data.</text>
</comment>
<dbReference type="Gene3D" id="1.10.10.60">
    <property type="entry name" value="Homeodomain-like"/>
    <property type="match status" value="1"/>
</dbReference>
<dbReference type="PANTHER" id="PTHR46380">
    <property type="entry name" value="CYCLIN-D-BINDING MYB-LIKE TRANSCRIPTION FACTOR 1"/>
    <property type="match status" value="1"/>
</dbReference>
<keyword evidence="3" id="KW-0539">Nucleus</keyword>
<dbReference type="EMBL" id="JWZT01001942">
    <property type="protein sequence ID" value="KII70872.1"/>
    <property type="molecule type" value="Genomic_DNA"/>
</dbReference>
<dbReference type="CDD" id="cd00167">
    <property type="entry name" value="SANT"/>
    <property type="match status" value="2"/>
</dbReference>
<reference evidence="5 6" key="1">
    <citation type="journal article" date="2014" name="Genome Biol. Evol.">
        <title>The genome of the myxosporean Thelohanellus kitauei shows adaptations to nutrient acquisition within its fish host.</title>
        <authorList>
            <person name="Yang Y."/>
            <person name="Xiong J."/>
            <person name="Zhou Z."/>
            <person name="Huo F."/>
            <person name="Miao W."/>
            <person name="Ran C."/>
            <person name="Liu Y."/>
            <person name="Zhang J."/>
            <person name="Feng J."/>
            <person name="Wang M."/>
            <person name="Wang M."/>
            <person name="Wang L."/>
            <person name="Yao B."/>
        </authorList>
    </citation>
    <scope>NUCLEOTIDE SEQUENCE [LARGE SCALE GENOMIC DNA]</scope>
    <source>
        <strain evidence="5">Wuqing</strain>
    </source>
</reference>
<comment type="subcellular location">
    <subcellularLocation>
        <location evidence="1">Nucleus</location>
    </subcellularLocation>
</comment>
<dbReference type="Pfam" id="PF00249">
    <property type="entry name" value="Myb_DNA-binding"/>
    <property type="match status" value="1"/>
</dbReference>
<dbReference type="PANTHER" id="PTHR46380:SF2">
    <property type="entry name" value="CYCLIN-D-BINDING MYB-LIKE TRANSCRIPTION FACTOR 1"/>
    <property type="match status" value="1"/>
</dbReference>
<dbReference type="InterPro" id="IPR009057">
    <property type="entry name" value="Homeodomain-like_sf"/>
</dbReference>
<evidence type="ECO:0000259" key="4">
    <source>
        <dbReference type="PROSITE" id="PS50090"/>
    </source>
</evidence>
<dbReference type="SMART" id="SM00717">
    <property type="entry name" value="SANT"/>
    <property type="match status" value="2"/>
</dbReference>
<dbReference type="SUPFAM" id="SSF46689">
    <property type="entry name" value="Homeodomain-like"/>
    <property type="match status" value="1"/>
</dbReference>
<accession>A0A0C2NAC0</accession>
<dbReference type="GO" id="GO:0000978">
    <property type="term" value="F:RNA polymerase II cis-regulatory region sequence-specific DNA binding"/>
    <property type="evidence" value="ECO:0007669"/>
    <property type="project" value="TreeGrafter"/>
</dbReference>
<dbReference type="Proteomes" id="UP000031668">
    <property type="component" value="Unassembled WGS sequence"/>
</dbReference>
<evidence type="ECO:0000313" key="5">
    <source>
        <dbReference type="EMBL" id="KII70872.1"/>
    </source>
</evidence>
<dbReference type="OrthoDB" id="39591at2759"/>
<dbReference type="InterPro" id="IPR001005">
    <property type="entry name" value="SANT/Myb"/>
</dbReference>
<name>A0A0C2NAC0_THEKT</name>